<evidence type="ECO:0000256" key="10">
    <source>
        <dbReference type="SAM" id="SignalP"/>
    </source>
</evidence>
<evidence type="ECO:0000256" key="1">
    <source>
        <dbReference type="ARBA" id="ARBA00007164"/>
    </source>
</evidence>
<dbReference type="InterPro" id="IPR001967">
    <property type="entry name" value="Peptidase_S11_N"/>
</dbReference>
<feature type="active site" evidence="7">
    <location>
        <position position="127"/>
    </location>
</feature>
<dbReference type="PRINTS" id="PR00725">
    <property type="entry name" value="DADACBPTASE1"/>
</dbReference>
<sequence>MEFWHFKRLSFTLAGILLLVAGLMPINALAAQTPSVQNLNLASVHAAVVDLDSGEKLHEKYADTAVPIASLTKIMTALVILESDQPLDEYITIVERHRPTPVNAYSRIRIGSEAKREDLVRIALMASENLAAHVLARHYPGGFDAFINAMNDKAQSLGMSNTRFVDPAGLSSDNRASASDMARLLAAAWKHEKIRELSTTRYFGIWFQNPRYELRYGNTNVLVHRNRWDLELTKTGYLDAAGRCLMMATTVDGRTLGMVFLDSFGKRTPLGDAGRVRRWIETGNSGAVAGAARRYEREQVQALNSAGNTEHALTDNSQ</sequence>
<feature type="chain" id="PRO_5020546218" evidence="10">
    <location>
        <begin position="31"/>
        <end position="318"/>
    </location>
</feature>
<dbReference type="OrthoDB" id="5688590at2"/>
<keyword evidence="3" id="KW-0378">Hydrolase</keyword>
<dbReference type="InterPro" id="IPR012338">
    <property type="entry name" value="Beta-lactam/transpept-like"/>
</dbReference>
<feature type="domain" description="Peptidase S11 D-alanyl-D-alanine carboxypeptidase A N-terminal" evidence="11">
    <location>
        <begin position="36"/>
        <end position="263"/>
    </location>
</feature>
<accession>A0A4R7K0J1</accession>
<dbReference type="PANTHER" id="PTHR21581:SF26">
    <property type="entry name" value="D-ALANYL-D-ALANINE ENDOPEPTIDASE"/>
    <property type="match status" value="1"/>
</dbReference>
<gene>
    <name evidence="12" type="ORF">DES49_1187</name>
</gene>
<evidence type="ECO:0000259" key="11">
    <source>
        <dbReference type="Pfam" id="PF00768"/>
    </source>
</evidence>
<protein>
    <submittedName>
        <fullName evidence="12">Murein-DD-endopeptidase</fullName>
    </submittedName>
</protein>
<evidence type="ECO:0000256" key="4">
    <source>
        <dbReference type="ARBA" id="ARBA00022960"/>
    </source>
</evidence>
<name>A0A4R7K0J1_9GAMM</name>
<dbReference type="Gene3D" id="3.40.710.10">
    <property type="entry name" value="DD-peptidase/beta-lactamase superfamily"/>
    <property type="match status" value="1"/>
</dbReference>
<dbReference type="SUPFAM" id="SSF56601">
    <property type="entry name" value="beta-lactamase/transpeptidase-like"/>
    <property type="match status" value="1"/>
</dbReference>
<dbReference type="InterPro" id="IPR018044">
    <property type="entry name" value="Peptidase_S11"/>
</dbReference>
<keyword evidence="6" id="KW-0961">Cell wall biogenesis/degradation</keyword>
<dbReference type="EMBL" id="SOAX01000002">
    <property type="protein sequence ID" value="TDT43373.1"/>
    <property type="molecule type" value="Genomic_DNA"/>
</dbReference>
<evidence type="ECO:0000256" key="3">
    <source>
        <dbReference type="ARBA" id="ARBA00022801"/>
    </source>
</evidence>
<evidence type="ECO:0000256" key="2">
    <source>
        <dbReference type="ARBA" id="ARBA00022729"/>
    </source>
</evidence>
<keyword evidence="2 10" id="KW-0732">Signal</keyword>
<keyword evidence="13" id="KW-1185">Reference proteome</keyword>
<evidence type="ECO:0000256" key="9">
    <source>
        <dbReference type="RuleBase" id="RU004016"/>
    </source>
</evidence>
<dbReference type="AlphaFoldDB" id="A0A4R7K0J1"/>
<feature type="binding site" evidence="8">
    <location>
        <position position="234"/>
    </location>
    <ligand>
        <name>substrate</name>
    </ligand>
</feature>
<dbReference type="GO" id="GO:0071555">
    <property type="term" value="P:cell wall organization"/>
    <property type="evidence" value="ECO:0007669"/>
    <property type="project" value="UniProtKB-KW"/>
</dbReference>
<dbReference type="GO" id="GO:0009252">
    <property type="term" value="P:peptidoglycan biosynthetic process"/>
    <property type="evidence" value="ECO:0007669"/>
    <property type="project" value="UniProtKB-KW"/>
</dbReference>
<dbReference type="GO" id="GO:0009002">
    <property type="term" value="F:serine-type D-Ala-D-Ala carboxypeptidase activity"/>
    <property type="evidence" value="ECO:0007669"/>
    <property type="project" value="InterPro"/>
</dbReference>
<keyword evidence="5" id="KW-0573">Peptidoglycan synthesis</keyword>
<feature type="active site" description="Acyl-ester intermediate" evidence="7">
    <location>
        <position position="70"/>
    </location>
</feature>
<evidence type="ECO:0000256" key="5">
    <source>
        <dbReference type="ARBA" id="ARBA00022984"/>
    </source>
</evidence>
<dbReference type="NCBIfam" id="NF008668">
    <property type="entry name" value="PRK11669.1"/>
    <property type="match status" value="1"/>
</dbReference>
<feature type="signal peptide" evidence="10">
    <location>
        <begin position="1"/>
        <end position="30"/>
    </location>
</feature>
<evidence type="ECO:0000313" key="12">
    <source>
        <dbReference type="EMBL" id="TDT43373.1"/>
    </source>
</evidence>
<comment type="similarity">
    <text evidence="1 9">Belongs to the peptidase S11 family.</text>
</comment>
<dbReference type="PANTHER" id="PTHR21581">
    <property type="entry name" value="D-ALANYL-D-ALANINE CARBOXYPEPTIDASE"/>
    <property type="match status" value="1"/>
</dbReference>
<evidence type="ECO:0000256" key="6">
    <source>
        <dbReference type="ARBA" id="ARBA00023316"/>
    </source>
</evidence>
<comment type="caution">
    <text evidence="12">The sequence shown here is derived from an EMBL/GenBank/DDBJ whole genome shotgun (WGS) entry which is preliminary data.</text>
</comment>
<dbReference type="GO" id="GO:0006508">
    <property type="term" value="P:proteolysis"/>
    <property type="evidence" value="ECO:0007669"/>
    <property type="project" value="InterPro"/>
</dbReference>
<dbReference type="Proteomes" id="UP000295830">
    <property type="component" value="Unassembled WGS sequence"/>
</dbReference>
<evidence type="ECO:0000256" key="7">
    <source>
        <dbReference type="PIRSR" id="PIRSR618044-1"/>
    </source>
</evidence>
<proteinExistence type="inferred from homology"/>
<organism evidence="12 13">
    <name type="scientific">Halospina denitrificans</name>
    <dbReference type="NCBI Taxonomy" id="332522"/>
    <lineage>
        <taxon>Bacteria</taxon>
        <taxon>Pseudomonadati</taxon>
        <taxon>Pseudomonadota</taxon>
        <taxon>Gammaproteobacteria</taxon>
        <taxon>Halospina</taxon>
    </lineage>
</organism>
<dbReference type="RefSeq" id="WP_133735446.1">
    <property type="nucleotide sequence ID" value="NZ_SOAX01000002.1"/>
</dbReference>
<dbReference type="GO" id="GO:0008360">
    <property type="term" value="P:regulation of cell shape"/>
    <property type="evidence" value="ECO:0007669"/>
    <property type="project" value="UniProtKB-KW"/>
</dbReference>
<evidence type="ECO:0000256" key="8">
    <source>
        <dbReference type="PIRSR" id="PIRSR618044-2"/>
    </source>
</evidence>
<evidence type="ECO:0000313" key="13">
    <source>
        <dbReference type="Proteomes" id="UP000295830"/>
    </source>
</evidence>
<keyword evidence="4" id="KW-0133">Cell shape</keyword>
<reference evidence="12 13" key="1">
    <citation type="submission" date="2019-03" db="EMBL/GenBank/DDBJ databases">
        <title>Genomic Encyclopedia of Type Strains, Phase IV (KMG-IV): sequencing the most valuable type-strain genomes for metagenomic binning, comparative biology and taxonomic classification.</title>
        <authorList>
            <person name="Goeker M."/>
        </authorList>
    </citation>
    <scope>NUCLEOTIDE SEQUENCE [LARGE SCALE GENOMIC DNA]</scope>
    <source>
        <strain evidence="12 13">DSM 15505</strain>
    </source>
</reference>
<dbReference type="Pfam" id="PF00768">
    <property type="entry name" value="Peptidase_S11"/>
    <property type="match status" value="1"/>
</dbReference>
<feature type="active site" description="Proton acceptor" evidence="7">
    <location>
        <position position="73"/>
    </location>
</feature>